<keyword evidence="3" id="KW-1185">Reference proteome</keyword>
<dbReference type="AlphaFoldDB" id="A0A8R1E8N7"/>
<organism evidence="2 3">
    <name type="scientific">Caenorhabditis japonica</name>
    <dbReference type="NCBI Taxonomy" id="281687"/>
    <lineage>
        <taxon>Eukaryota</taxon>
        <taxon>Metazoa</taxon>
        <taxon>Ecdysozoa</taxon>
        <taxon>Nematoda</taxon>
        <taxon>Chromadorea</taxon>
        <taxon>Rhabditida</taxon>
        <taxon>Rhabditina</taxon>
        <taxon>Rhabditomorpha</taxon>
        <taxon>Rhabditoidea</taxon>
        <taxon>Rhabditidae</taxon>
        <taxon>Peloderinae</taxon>
        <taxon>Caenorhabditis</taxon>
    </lineage>
</organism>
<evidence type="ECO:0000313" key="3">
    <source>
        <dbReference type="Proteomes" id="UP000005237"/>
    </source>
</evidence>
<evidence type="ECO:0000256" key="1">
    <source>
        <dbReference type="SAM" id="MobiDB-lite"/>
    </source>
</evidence>
<dbReference type="Proteomes" id="UP000005237">
    <property type="component" value="Unassembled WGS sequence"/>
</dbReference>
<accession>A0A8R1E8N7</accession>
<name>A0A8R1E8N7_CAEJA</name>
<dbReference type="EnsemblMetazoa" id="CJA29287.1">
    <property type="protein sequence ID" value="CJA29287.1"/>
    <property type="gene ID" value="WBGene00184861"/>
</dbReference>
<proteinExistence type="predicted"/>
<reference evidence="3" key="1">
    <citation type="submission" date="2010-08" db="EMBL/GenBank/DDBJ databases">
        <authorList>
            <consortium name="Caenorhabditis japonica Sequencing Consortium"/>
            <person name="Wilson R.K."/>
        </authorList>
    </citation>
    <scope>NUCLEOTIDE SEQUENCE [LARGE SCALE GENOMIC DNA]</scope>
    <source>
        <strain evidence="3">DF5081</strain>
    </source>
</reference>
<feature type="compositionally biased region" description="Basic and acidic residues" evidence="1">
    <location>
        <begin position="53"/>
        <end position="63"/>
    </location>
</feature>
<reference evidence="2" key="2">
    <citation type="submission" date="2022-06" db="UniProtKB">
        <authorList>
            <consortium name="EnsemblMetazoa"/>
        </authorList>
    </citation>
    <scope>IDENTIFICATION</scope>
    <source>
        <strain evidence="2">DF5081</strain>
    </source>
</reference>
<feature type="compositionally biased region" description="Acidic residues" evidence="1">
    <location>
        <begin position="64"/>
        <end position="73"/>
    </location>
</feature>
<feature type="region of interest" description="Disordered" evidence="1">
    <location>
        <begin position="53"/>
        <end position="73"/>
    </location>
</feature>
<evidence type="ECO:0000313" key="2">
    <source>
        <dbReference type="EnsemblMetazoa" id="CJA29287.1"/>
    </source>
</evidence>
<sequence length="112" mass="12595">MYNEKILRVVRAVLCRKKTTNLSCLTACNACVYRLLASKRTRESHECCDRDAATSSMERRESEDVVDDVSVDEEAQMSSSRWCSRIAGERESGSEMSGIPYSVVFLIPSSVF</sequence>
<protein>
    <submittedName>
        <fullName evidence="2">Uncharacterized protein</fullName>
    </submittedName>
</protein>